<evidence type="ECO:0000256" key="1">
    <source>
        <dbReference type="SAM" id="Phobius"/>
    </source>
</evidence>
<keyword evidence="1" id="KW-1133">Transmembrane helix</keyword>
<keyword evidence="3" id="KW-1185">Reference proteome</keyword>
<dbReference type="PATRIC" id="fig|1395513.3.peg.801"/>
<dbReference type="AlphaFoldDB" id="V6IZL0"/>
<organism evidence="2 3">
    <name type="scientific">Sporolactobacillus laevolacticus DSM 442</name>
    <dbReference type="NCBI Taxonomy" id="1395513"/>
    <lineage>
        <taxon>Bacteria</taxon>
        <taxon>Bacillati</taxon>
        <taxon>Bacillota</taxon>
        <taxon>Bacilli</taxon>
        <taxon>Bacillales</taxon>
        <taxon>Sporolactobacillaceae</taxon>
        <taxon>Sporolactobacillus</taxon>
    </lineage>
</organism>
<dbReference type="RefSeq" id="WP_023509090.1">
    <property type="nucleotide sequence ID" value="NZ_AWTC01000003.1"/>
</dbReference>
<protein>
    <submittedName>
        <fullName evidence="2">Uncharacterized protein</fullName>
    </submittedName>
</protein>
<dbReference type="OrthoDB" id="2990014at2"/>
<keyword evidence="1" id="KW-0812">Transmembrane</keyword>
<comment type="caution">
    <text evidence="2">The sequence shown here is derived from an EMBL/GenBank/DDBJ whole genome shotgun (WGS) entry which is preliminary data.</text>
</comment>
<dbReference type="EMBL" id="AWTC01000003">
    <property type="protein sequence ID" value="EST12957.1"/>
    <property type="molecule type" value="Genomic_DNA"/>
</dbReference>
<name>V6IZL0_9BACL</name>
<evidence type="ECO:0000313" key="3">
    <source>
        <dbReference type="Proteomes" id="UP000018296"/>
    </source>
</evidence>
<sequence>MIQMMIIPAFAALGSIMVLTILIKLLFHAHDLILFPVALALGLFYTAFVEQRSKLVEGALAAGIYALSAYGLYMIVRKLLVLYRHSKEGPYQ</sequence>
<proteinExistence type="predicted"/>
<dbReference type="Proteomes" id="UP000018296">
    <property type="component" value="Unassembled WGS sequence"/>
</dbReference>
<accession>V6IZL0</accession>
<evidence type="ECO:0000313" key="2">
    <source>
        <dbReference type="EMBL" id="EST12957.1"/>
    </source>
</evidence>
<reference evidence="2 3" key="1">
    <citation type="journal article" date="2013" name="Genome Announc.">
        <title>Genome Sequence of Sporolactobacillus laevolacticus DSM442, an Efficient Polymer-Grade D-Lactate Producer from Agricultural Waste Cottonseed as a Nitrogen Source.</title>
        <authorList>
            <person name="Wang H."/>
            <person name="Wang L."/>
            <person name="Ju J."/>
            <person name="Yu B."/>
            <person name="Ma Y."/>
        </authorList>
    </citation>
    <scope>NUCLEOTIDE SEQUENCE [LARGE SCALE GENOMIC DNA]</scope>
    <source>
        <strain evidence="2 3">DSM 442</strain>
    </source>
</reference>
<gene>
    <name evidence="2" type="ORF">P343_03915</name>
</gene>
<feature type="transmembrane region" description="Helical" evidence="1">
    <location>
        <begin position="55"/>
        <end position="76"/>
    </location>
</feature>
<feature type="transmembrane region" description="Helical" evidence="1">
    <location>
        <begin position="32"/>
        <end position="49"/>
    </location>
</feature>
<keyword evidence="1" id="KW-0472">Membrane</keyword>
<feature type="transmembrane region" description="Helical" evidence="1">
    <location>
        <begin position="6"/>
        <end position="27"/>
    </location>
</feature>